<accession>A0ABT8T8N6</accession>
<keyword evidence="2" id="KW-1185">Reference proteome</keyword>
<evidence type="ECO:0000313" key="1">
    <source>
        <dbReference type="EMBL" id="MDO2408596.1"/>
    </source>
</evidence>
<sequence>MLTAVSSNIEPAMPSRYFEANTSFAPARGLLAFSGLSKPFAPEVAIMSLFSSSEKSKKPRAKNSEISVPLKKLTKLAPAMLPRLAPAVIIPKNFLLESFEKTSFKRLYARLMIKRLNTLAHM</sequence>
<proteinExistence type="predicted"/>
<evidence type="ECO:0000313" key="2">
    <source>
        <dbReference type="Proteomes" id="UP001171111"/>
    </source>
</evidence>
<name>A0ABT8T8N6_9BACT</name>
<reference evidence="1 2" key="1">
    <citation type="submission" date="2023-06" db="EMBL/GenBank/DDBJ databases">
        <title>Campylobacter magnum sp. nov., isolated from cecal contents of domestic pigs (Sus scrofa domesticus).</title>
        <authorList>
            <person name="Papic B."/>
            <person name="Gruntar I."/>
        </authorList>
    </citation>
    <scope>NUCLEOTIDE SEQUENCE [LARGE SCALE GENOMIC DNA]</scope>
    <source>
        <strain evidence="2">34484-21</strain>
    </source>
</reference>
<dbReference type="Proteomes" id="UP001171111">
    <property type="component" value="Unassembled WGS sequence"/>
</dbReference>
<protein>
    <submittedName>
        <fullName evidence="1">Uncharacterized protein</fullName>
    </submittedName>
</protein>
<dbReference type="RefSeq" id="WP_302243317.1">
    <property type="nucleotide sequence ID" value="NZ_JAULJQ010000001.1"/>
</dbReference>
<comment type="caution">
    <text evidence="1">The sequence shown here is derived from an EMBL/GenBank/DDBJ whole genome shotgun (WGS) entry which is preliminary data.</text>
</comment>
<dbReference type="EMBL" id="JAULJQ010000001">
    <property type="protein sequence ID" value="MDO2408596.1"/>
    <property type="molecule type" value="Genomic_DNA"/>
</dbReference>
<gene>
    <name evidence="1" type="ORF">Q2362_00595</name>
</gene>
<organism evidence="1 2">
    <name type="scientific">Campylobacter magnus</name>
    <dbReference type="NCBI Taxonomy" id="3026462"/>
    <lineage>
        <taxon>Bacteria</taxon>
        <taxon>Pseudomonadati</taxon>
        <taxon>Campylobacterota</taxon>
        <taxon>Epsilonproteobacteria</taxon>
        <taxon>Campylobacterales</taxon>
        <taxon>Campylobacteraceae</taxon>
        <taxon>Campylobacter</taxon>
    </lineage>
</organism>